<gene>
    <name evidence="2" type="ORF">NOO_LOCUS11105</name>
</gene>
<reference evidence="4" key="1">
    <citation type="submission" date="2016-06" db="UniProtKB">
        <authorList>
            <consortium name="WormBaseParasite"/>
        </authorList>
    </citation>
    <scope>IDENTIFICATION</scope>
</reference>
<feature type="domain" description="DUF1758" evidence="1">
    <location>
        <begin position="319"/>
        <end position="431"/>
    </location>
</feature>
<dbReference type="WBParaSite" id="nOo.2.0.1.t11105-RA">
    <property type="protein sequence ID" value="nOo.2.0.1.t11105-RA"/>
    <property type="gene ID" value="nOo.2.0.1.g11105"/>
</dbReference>
<accession>A0A182ESI6</accession>
<organism evidence="4">
    <name type="scientific">Onchocerca ochengi</name>
    <name type="common">Filarial nematode worm</name>
    <dbReference type="NCBI Taxonomy" id="42157"/>
    <lineage>
        <taxon>Eukaryota</taxon>
        <taxon>Metazoa</taxon>
        <taxon>Ecdysozoa</taxon>
        <taxon>Nematoda</taxon>
        <taxon>Chromadorea</taxon>
        <taxon>Rhabditida</taxon>
        <taxon>Spirurina</taxon>
        <taxon>Spiruromorpha</taxon>
        <taxon>Filarioidea</taxon>
        <taxon>Onchocercidae</taxon>
        <taxon>Onchocerca</taxon>
    </lineage>
</organism>
<dbReference type="STRING" id="42157.A0A182ESI6"/>
<sequence length="432" mass="49928">MYKNDCELVLQRLSQHQTKDELTHPKESTKVALHQTVNLPQLPLPIFSGNPKEWRGFWSSFDAAKNDREWKTTVEAIERILRQLEAMGENLEQSSIEIIIENKLPVWILNKIYQQKEEQEPWSVTKLRSFLGKLVQRNEEVARSQSLNIEKDTKPIKNKPRSYLQHVRNETSALAITIPPREKTKDNFSSKKSEKTRRPCSFCEQDHWDNECHVYPTLKQRMERLRENNACLNCLQLGHKESNCSKRKYSCFHCKGSHNTALCPMKYKESAQRDKPTKEKMSIKIINPILNKKNPEQRDVLLLCKEVETINLDTPVITEKAVVLFDSGAQISCISKKLANRLKLREIDYEKMKITSFGDRNPKTSVIAKGKFGIITTDNQIVPITVVIVTDLTSQLRIIPVNQYDVTLISTQLPLEDTEGHWQKPDIIIGVD</sequence>
<dbReference type="Pfam" id="PF05585">
    <property type="entry name" value="DUF1758"/>
    <property type="match status" value="1"/>
</dbReference>
<dbReference type="AlphaFoldDB" id="A0A182ESI6"/>
<evidence type="ECO:0000259" key="1">
    <source>
        <dbReference type="Pfam" id="PF05585"/>
    </source>
</evidence>
<proteinExistence type="predicted"/>
<keyword evidence="3" id="KW-1185">Reference proteome</keyword>
<dbReference type="OrthoDB" id="5869984at2759"/>
<evidence type="ECO:0000313" key="4">
    <source>
        <dbReference type="WBParaSite" id="nOo.2.0.1.t11105-RA"/>
    </source>
</evidence>
<dbReference type="InterPro" id="IPR008737">
    <property type="entry name" value="DUF1758"/>
</dbReference>
<name>A0A182ESI6_ONCOC</name>
<dbReference type="CDD" id="cd00303">
    <property type="entry name" value="retropepsin_like"/>
    <property type="match status" value="1"/>
</dbReference>
<dbReference type="Proteomes" id="UP000271087">
    <property type="component" value="Unassembled WGS sequence"/>
</dbReference>
<evidence type="ECO:0000313" key="2">
    <source>
        <dbReference type="EMBL" id="VDM94942.1"/>
    </source>
</evidence>
<dbReference type="EMBL" id="UYRW01007262">
    <property type="protein sequence ID" value="VDM94942.1"/>
    <property type="molecule type" value="Genomic_DNA"/>
</dbReference>
<dbReference type="PANTHER" id="PTHR47331:SF5">
    <property type="entry name" value="RIBONUCLEASE H"/>
    <property type="match status" value="1"/>
</dbReference>
<evidence type="ECO:0000313" key="3">
    <source>
        <dbReference type="Proteomes" id="UP000271087"/>
    </source>
</evidence>
<dbReference type="PANTHER" id="PTHR47331">
    <property type="entry name" value="PHD-TYPE DOMAIN-CONTAINING PROTEIN"/>
    <property type="match status" value="1"/>
</dbReference>
<dbReference type="Gene3D" id="2.40.70.10">
    <property type="entry name" value="Acid Proteases"/>
    <property type="match status" value="1"/>
</dbReference>
<dbReference type="InterPro" id="IPR021109">
    <property type="entry name" value="Peptidase_aspartic_dom_sf"/>
</dbReference>
<reference evidence="2 3" key="2">
    <citation type="submission" date="2018-08" db="EMBL/GenBank/DDBJ databases">
        <authorList>
            <person name="Laetsch R D."/>
            <person name="Stevens L."/>
            <person name="Kumar S."/>
            <person name="Blaxter L. M."/>
        </authorList>
    </citation>
    <scope>NUCLEOTIDE SEQUENCE [LARGE SCALE GENOMIC DNA]</scope>
</reference>
<protein>
    <submittedName>
        <fullName evidence="4">DUF1758 domain-containing protein</fullName>
    </submittedName>
</protein>